<evidence type="ECO:0000256" key="2">
    <source>
        <dbReference type="PIRSR" id="PIRSR000390-2"/>
    </source>
</evidence>
<sequence length="372" mass="40695">MDADTALRRIGYVNLPAQFEEERTEIMQAVEGVFRRGDFIGGEAVGKLELELSAYLGTPHVVTLNSGTDALSLAMKALGIGPGDEVITPPNSFVASTASIVAVGATPVFADVLPDQNIDPAAVEAVVTPRTKAIMPVHLTGRMADMNPLMKIADKHSLAVIEDSAQSVGSTYDGRMSGTIGTFGCFSAHPLKNLNAAGDAGFVVTADAELAARIRRLRNHGLINRSDVSEWGTVSRLDTLQAEVLRIRLRHLPSVILRRRRNATQYRQELAGVPLFIPPCRDIEFNTFHTFVVQTDRRNELQKFLATKGIETTIHYPVPIHLQPAAAHLGHRRGAFAVTERQAEEILTLPVNQFLSEFDISYICSSIREYFA</sequence>
<name>A0A1H1QGL9_9BRAD</name>
<evidence type="ECO:0000313" key="4">
    <source>
        <dbReference type="EMBL" id="SDS22447.1"/>
    </source>
</evidence>
<feature type="modified residue" description="N6-(pyridoxal phosphate)lysine" evidence="2">
    <location>
        <position position="192"/>
    </location>
</feature>
<dbReference type="PANTHER" id="PTHR30244:SF42">
    <property type="entry name" value="UDP-2-ACETAMIDO-2-DEOXY-3-OXO-D-GLUCURONATE AMINOTRANSFERASE"/>
    <property type="match status" value="1"/>
</dbReference>
<dbReference type="SUPFAM" id="SSF53383">
    <property type="entry name" value="PLP-dependent transferases"/>
    <property type="match status" value="1"/>
</dbReference>
<dbReference type="Gene3D" id="3.40.640.10">
    <property type="entry name" value="Type I PLP-dependent aspartate aminotransferase-like (Major domain)"/>
    <property type="match status" value="1"/>
</dbReference>
<dbReference type="PANTHER" id="PTHR30244">
    <property type="entry name" value="TRANSAMINASE"/>
    <property type="match status" value="1"/>
</dbReference>
<dbReference type="InterPro" id="IPR015422">
    <property type="entry name" value="PyrdxlP-dep_Trfase_small"/>
</dbReference>
<evidence type="ECO:0000313" key="5">
    <source>
        <dbReference type="Proteomes" id="UP000243904"/>
    </source>
</evidence>
<gene>
    <name evidence="4" type="ORF">SAMN05444158_1396</name>
</gene>
<dbReference type="InterPro" id="IPR015421">
    <property type="entry name" value="PyrdxlP-dep_Trfase_major"/>
</dbReference>
<dbReference type="Proteomes" id="UP000243904">
    <property type="component" value="Chromosome I"/>
</dbReference>
<organism evidence="4 5">
    <name type="scientific">Bradyrhizobium canariense</name>
    <dbReference type="NCBI Taxonomy" id="255045"/>
    <lineage>
        <taxon>Bacteria</taxon>
        <taxon>Pseudomonadati</taxon>
        <taxon>Pseudomonadota</taxon>
        <taxon>Alphaproteobacteria</taxon>
        <taxon>Hyphomicrobiales</taxon>
        <taxon>Nitrobacteraceae</taxon>
        <taxon>Bradyrhizobium</taxon>
    </lineage>
</organism>
<keyword evidence="2 3" id="KW-0663">Pyridoxal phosphate</keyword>
<protein>
    <submittedName>
        <fullName evidence="4">dTDP-4-amino-4,6-dideoxygalactose transaminase</fullName>
    </submittedName>
</protein>
<dbReference type="CDD" id="cd00616">
    <property type="entry name" value="AHBA_syn"/>
    <property type="match status" value="1"/>
</dbReference>
<evidence type="ECO:0000256" key="1">
    <source>
        <dbReference type="PIRSR" id="PIRSR000390-1"/>
    </source>
</evidence>
<dbReference type="Gene3D" id="3.90.1150.10">
    <property type="entry name" value="Aspartate Aminotransferase, domain 1"/>
    <property type="match status" value="1"/>
</dbReference>
<feature type="active site" description="Proton acceptor" evidence="1">
    <location>
        <position position="192"/>
    </location>
</feature>
<accession>A0A1H1QGL9</accession>
<comment type="similarity">
    <text evidence="3">Belongs to the DegT/DnrJ/EryC1 family.</text>
</comment>
<dbReference type="RefSeq" id="WP_146686721.1">
    <property type="nucleotide sequence ID" value="NZ_LT629750.1"/>
</dbReference>
<dbReference type="InterPro" id="IPR015424">
    <property type="entry name" value="PyrdxlP-dep_Trfase"/>
</dbReference>
<keyword evidence="5" id="KW-1185">Reference proteome</keyword>
<dbReference type="InterPro" id="IPR000653">
    <property type="entry name" value="DegT/StrS_aminotransferase"/>
</dbReference>
<dbReference type="AlphaFoldDB" id="A0A1H1QGL9"/>
<dbReference type="GO" id="GO:0030170">
    <property type="term" value="F:pyridoxal phosphate binding"/>
    <property type="evidence" value="ECO:0007669"/>
    <property type="project" value="TreeGrafter"/>
</dbReference>
<dbReference type="Pfam" id="PF01041">
    <property type="entry name" value="DegT_DnrJ_EryC1"/>
    <property type="match status" value="1"/>
</dbReference>
<reference evidence="5" key="1">
    <citation type="submission" date="2016-10" db="EMBL/GenBank/DDBJ databases">
        <authorList>
            <person name="Varghese N."/>
            <person name="Submissions S."/>
        </authorList>
    </citation>
    <scope>NUCLEOTIDE SEQUENCE [LARGE SCALE GENOMIC DNA]</scope>
    <source>
        <strain evidence="5">GAS369</strain>
    </source>
</reference>
<dbReference type="GO" id="GO:0008483">
    <property type="term" value="F:transaminase activity"/>
    <property type="evidence" value="ECO:0007669"/>
    <property type="project" value="TreeGrafter"/>
</dbReference>
<dbReference type="GO" id="GO:0000271">
    <property type="term" value="P:polysaccharide biosynthetic process"/>
    <property type="evidence" value="ECO:0007669"/>
    <property type="project" value="TreeGrafter"/>
</dbReference>
<proteinExistence type="inferred from homology"/>
<dbReference type="EMBL" id="LT629750">
    <property type="protein sequence ID" value="SDS22447.1"/>
    <property type="molecule type" value="Genomic_DNA"/>
</dbReference>
<evidence type="ECO:0000256" key="3">
    <source>
        <dbReference type="RuleBase" id="RU004508"/>
    </source>
</evidence>
<dbReference type="PIRSF" id="PIRSF000390">
    <property type="entry name" value="PLP_StrS"/>
    <property type="match status" value="1"/>
</dbReference>